<evidence type="ECO:0000313" key="8">
    <source>
        <dbReference type="EMBL" id="GIQ80619.1"/>
    </source>
</evidence>
<feature type="transmembrane region" description="Helical" evidence="7">
    <location>
        <begin position="114"/>
        <end position="134"/>
    </location>
</feature>
<evidence type="ECO:0000313" key="9">
    <source>
        <dbReference type="EMBL" id="GIQ83581.1"/>
    </source>
</evidence>
<dbReference type="InterPro" id="IPR009311">
    <property type="entry name" value="IFI6/IFI27-like"/>
</dbReference>
<comment type="caution">
    <text evidence="9">The sequence shown here is derived from an EMBL/GenBank/DDBJ whole genome shotgun (WGS) entry which is preliminary data.</text>
</comment>
<evidence type="ECO:0000256" key="2">
    <source>
        <dbReference type="ARBA" id="ARBA00007262"/>
    </source>
</evidence>
<evidence type="ECO:0000256" key="4">
    <source>
        <dbReference type="ARBA" id="ARBA00022989"/>
    </source>
</evidence>
<dbReference type="Proteomes" id="UP000265618">
    <property type="component" value="Unassembled WGS sequence"/>
</dbReference>
<sequence>MSAEADTVVKGKVEEDPDTEARATEESPKEIPVFWRALLSVFLVAVVISLWNEVTCPKPTWKDRSLEAMHLKAVPLCRRKGSEGESFFPIFTALGIVLFPFSISALGFGSAGVALGSIAACVQTPVTVAGGIFATLQSIGATTSTLGWLCASGIGGLLGGVVDIFRKVTA</sequence>
<dbReference type="InterPro" id="IPR038213">
    <property type="entry name" value="IFI6/IFI27-like_sf"/>
</dbReference>
<accession>A0A9K3CUS7</accession>
<feature type="compositionally biased region" description="Basic and acidic residues" evidence="6">
    <location>
        <begin position="7"/>
        <end position="25"/>
    </location>
</feature>
<keyword evidence="5 7" id="KW-0472">Membrane</keyword>
<feature type="transmembrane region" description="Helical" evidence="7">
    <location>
        <begin position="87"/>
        <end position="108"/>
    </location>
</feature>
<evidence type="ECO:0000256" key="5">
    <source>
        <dbReference type="ARBA" id="ARBA00023136"/>
    </source>
</evidence>
<dbReference type="OrthoDB" id="7366896at2759"/>
<evidence type="ECO:0000256" key="7">
    <source>
        <dbReference type="SAM" id="Phobius"/>
    </source>
</evidence>
<organism evidence="9 10">
    <name type="scientific">Kipferlia bialata</name>
    <dbReference type="NCBI Taxonomy" id="797122"/>
    <lineage>
        <taxon>Eukaryota</taxon>
        <taxon>Metamonada</taxon>
        <taxon>Carpediemonas-like organisms</taxon>
        <taxon>Kipferlia</taxon>
    </lineage>
</organism>
<dbReference type="EMBL" id="BDIP01000205">
    <property type="protein sequence ID" value="GIQ80619.1"/>
    <property type="molecule type" value="Genomic_DNA"/>
</dbReference>
<reference evidence="9 10" key="2">
    <citation type="journal article" date="2018" name="PLoS ONE">
        <title>The draft genome of Kipferlia bialata reveals reductive genome evolution in fornicate parasites.</title>
        <authorList>
            <person name="Tanifuji G."/>
            <person name="Takabayashi S."/>
            <person name="Kume K."/>
            <person name="Takagi M."/>
            <person name="Nakayama T."/>
            <person name="Kamikawa R."/>
            <person name="Inagaki Y."/>
            <person name="Hashimoto T."/>
        </authorList>
    </citation>
    <scope>NUCLEOTIDE SEQUENCE [LARGE SCALE GENOMIC DNA]</scope>
    <source>
        <strain evidence="9">NY0173</strain>
    </source>
</reference>
<evidence type="ECO:0000256" key="1">
    <source>
        <dbReference type="ARBA" id="ARBA00004141"/>
    </source>
</evidence>
<keyword evidence="10" id="KW-1185">Reference proteome</keyword>
<proteinExistence type="inferred from homology"/>
<evidence type="ECO:0000256" key="3">
    <source>
        <dbReference type="ARBA" id="ARBA00022692"/>
    </source>
</evidence>
<evidence type="ECO:0000256" key="6">
    <source>
        <dbReference type="SAM" id="MobiDB-lite"/>
    </source>
</evidence>
<dbReference type="Pfam" id="PF06140">
    <property type="entry name" value="Ifi-6-16"/>
    <property type="match status" value="1"/>
</dbReference>
<comment type="similarity">
    <text evidence="2">Belongs to the IFI6/IFI27 family.</text>
</comment>
<dbReference type="AlphaFoldDB" id="A0A9K3CUS7"/>
<feature type="transmembrane region" description="Helical" evidence="7">
    <location>
        <begin position="33"/>
        <end position="52"/>
    </location>
</feature>
<name>A0A9K3CUS7_9EUKA</name>
<dbReference type="GO" id="GO:0016020">
    <property type="term" value="C:membrane"/>
    <property type="evidence" value="ECO:0007669"/>
    <property type="project" value="UniProtKB-SubCell"/>
</dbReference>
<reference evidence="9" key="1">
    <citation type="submission" date="2016-10" db="EMBL/GenBank/DDBJ databases">
        <authorList>
            <person name="Tanifuji G."/>
            <person name="Kume K."/>
            <person name="Nakayama T."/>
            <person name="Takabayashi S."/>
            <person name="Hashimoto T."/>
        </authorList>
    </citation>
    <scope>NUCLEOTIDE SEQUENCE</scope>
    <source>
        <strain evidence="9">NY0173</strain>
    </source>
</reference>
<feature type="transmembrane region" description="Helical" evidence="7">
    <location>
        <begin position="146"/>
        <end position="165"/>
    </location>
</feature>
<dbReference type="Gene3D" id="6.10.110.10">
    <property type="match status" value="1"/>
</dbReference>
<dbReference type="EMBL" id="BDIP01001103">
    <property type="protein sequence ID" value="GIQ83581.1"/>
    <property type="molecule type" value="Genomic_DNA"/>
</dbReference>
<feature type="region of interest" description="Disordered" evidence="6">
    <location>
        <begin position="1"/>
        <end position="25"/>
    </location>
</feature>
<keyword evidence="3 7" id="KW-0812">Transmembrane</keyword>
<comment type="subcellular location">
    <subcellularLocation>
        <location evidence="1">Membrane</location>
        <topology evidence="1">Multi-pass membrane protein</topology>
    </subcellularLocation>
</comment>
<keyword evidence="4 7" id="KW-1133">Transmembrane helix</keyword>
<gene>
    <name evidence="8" type="ORF">KIPB_001446</name>
    <name evidence="9" type="ORF">KIPB_004926</name>
</gene>
<evidence type="ECO:0000313" key="10">
    <source>
        <dbReference type="Proteomes" id="UP000265618"/>
    </source>
</evidence>
<protein>
    <submittedName>
        <fullName evidence="9">Interferon alpha-inducible protein 6/27</fullName>
    </submittedName>
</protein>